<dbReference type="SUPFAM" id="SSF52172">
    <property type="entry name" value="CheY-like"/>
    <property type="match status" value="1"/>
</dbReference>
<dbReference type="AlphaFoldDB" id="A0A6L5YLR0"/>
<dbReference type="FunFam" id="3.40.50.2300:FF:000021">
    <property type="entry name" value="Two-component system response regulator KdpE"/>
    <property type="match status" value="1"/>
</dbReference>
<organism evidence="14 15">
    <name type="scientific">Waltera intestinalis</name>
    <dbReference type="NCBI Taxonomy" id="2606635"/>
    <lineage>
        <taxon>Bacteria</taxon>
        <taxon>Bacillati</taxon>
        <taxon>Bacillota</taxon>
        <taxon>Clostridia</taxon>
        <taxon>Lachnospirales</taxon>
        <taxon>Lachnospiraceae</taxon>
        <taxon>Waltera</taxon>
    </lineage>
</organism>
<reference evidence="14 15" key="1">
    <citation type="submission" date="2019-08" db="EMBL/GenBank/DDBJ databases">
        <title>In-depth cultivation of the pig gut microbiome towards novel bacterial diversity and tailored functional studies.</title>
        <authorList>
            <person name="Wylensek D."/>
            <person name="Hitch T.C.A."/>
            <person name="Clavel T."/>
        </authorList>
    </citation>
    <scope>NUCLEOTIDE SEQUENCE [LARGE SCALE GENOMIC DNA]</scope>
    <source>
        <strain evidence="14 15">WCA3-601-WT-6H</strain>
    </source>
</reference>
<dbReference type="Gene3D" id="6.10.250.690">
    <property type="match status" value="1"/>
</dbReference>
<feature type="domain" description="OmpR/PhoB-type" evidence="13">
    <location>
        <begin position="135"/>
        <end position="234"/>
    </location>
</feature>
<name>A0A6L5YLR0_9FIRM</name>
<evidence type="ECO:0000256" key="5">
    <source>
        <dbReference type="ARBA" id="ARBA00023012"/>
    </source>
</evidence>
<dbReference type="CDD" id="cd00383">
    <property type="entry name" value="trans_reg_C"/>
    <property type="match status" value="1"/>
</dbReference>
<keyword evidence="6" id="KW-0805">Transcription regulation</keyword>
<evidence type="ECO:0000256" key="10">
    <source>
        <dbReference type="PROSITE-ProRule" id="PRU00169"/>
    </source>
</evidence>
<proteinExistence type="predicted"/>
<evidence type="ECO:0000313" key="14">
    <source>
        <dbReference type="EMBL" id="MST59211.1"/>
    </source>
</evidence>
<dbReference type="PROSITE" id="PS50110">
    <property type="entry name" value="RESPONSE_REGULATORY"/>
    <property type="match status" value="1"/>
</dbReference>
<feature type="DNA-binding region" description="OmpR/PhoB-type" evidence="11">
    <location>
        <begin position="135"/>
        <end position="234"/>
    </location>
</feature>
<feature type="modified residue" description="4-aspartylphosphate" evidence="10">
    <location>
        <position position="54"/>
    </location>
</feature>
<dbReference type="EMBL" id="VUMU01000023">
    <property type="protein sequence ID" value="MST59211.1"/>
    <property type="molecule type" value="Genomic_DNA"/>
</dbReference>
<dbReference type="SMART" id="SM00448">
    <property type="entry name" value="REC"/>
    <property type="match status" value="1"/>
</dbReference>
<protein>
    <recommendedName>
        <fullName evidence="2">Stage 0 sporulation protein A homolog</fullName>
    </recommendedName>
</protein>
<dbReference type="Gene3D" id="3.40.50.2300">
    <property type="match status" value="1"/>
</dbReference>
<dbReference type="GO" id="GO:0005829">
    <property type="term" value="C:cytosol"/>
    <property type="evidence" value="ECO:0007669"/>
    <property type="project" value="TreeGrafter"/>
</dbReference>
<dbReference type="PANTHER" id="PTHR48111:SF50">
    <property type="entry name" value="KDP OPERON TRANSCRIPTIONAL REGULATORY PROTEIN KDPE"/>
    <property type="match status" value="1"/>
</dbReference>
<comment type="subcellular location">
    <subcellularLocation>
        <location evidence="1">Cytoplasm</location>
    </subcellularLocation>
</comment>
<dbReference type="Gene3D" id="1.10.10.10">
    <property type="entry name" value="Winged helix-like DNA-binding domain superfamily/Winged helix DNA-binding domain"/>
    <property type="match status" value="1"/>
</dbReference>
<dbReference type="PROSITE" id="PS51755">
    <property type="entry name" value="OMPR_PHOB"/>
    <property type="match status" value="1"/>
</dbReference>
<evidence type="ECO:0000256" key="8">
    <source>
        <dbReference type="ARBA" id="ARBA00023163"/>
    </source>
</evidence>
<evidence type="ECO:0000256" key="11">
    <source>
        <dbReference type="PROSITE-ProRule" id="PRU01091"/>
    </source>
</evidence>
<dbReference type="GO" id="GO:0000987">
    <property type="term" value="F:cis-regulatory region sequence-specific DNA binding"/>
    <property type="evidence" value="ECO:0007669"/>
    <property type="project" value="UniProtKB-ARBA"/>
</dbReference>
<dbReference type="GO" id="GO:0000156">
    <property type="term" value="F:phosphorelay response regulator activity"/>
    <property type="evidence" value="ECO:0007669"/>
    <property type="project" value="TreeGrafter"/>
</dbReference>
<evidence type="ECO:0000256" key="2">
    <source>
        <dbReference type="ARBA" id="ARBA00018672"/>
    </source>
</evidence>
<evidence type="ECO:0000313" key="15">
    <source>
        <dbReference type="Proteomes" id="UP000476055"/>
    </source>
</evidence>
<comment type="function">
    <text evidence="9">May play the central regulatory role in sporulation. It may be an element of the effector pathway responsible for the activation of sporulation genes in response to nutritional stress. Spo0A may act in concert with spo0H (a sigma factor) to control the expression of some genes that are critical to the sporulation process.</text>
</comment>
<gene>
    <name evidence="14" type="ORF">FYJ59_13370</name>
</gene>
<keyword evidence="3" id="KW-0963">Cytoplasm</keyword>
<evidence type="ECO:0000259" key="12">
    <source>
        <dbReference type="PROSITE" id="PS50110"/>
    </source>
</evidence>
<dbReference type="GO" id="GO:0032993">
    <property type="term" value="C:protein-DNA complex"/>
    <property type="evidence" value="ECO:0007669"/>
    <property type="project" value="TreeGrafter"/>
</dbReference>
<dbReference type="InterPro" id="IPR039420">
    <property type="entry name" value="WalR-like"/>
</dbReference>
<dbReference type="Pfam" id="PF00072">
    <property type="entry name" value="Response_reg"/>
    <property type="match status" value="1"/>
</dbReference>
<evidence type="ECO:0000256" key="3">
    <source>
        <dbReference type="ARBA" id="ARBA00022490"/>
    </source>
</evidence>
<accession>A0A6L5YLR0</accession>
<keyword evidence="15" id="KW-1185">Reference proteome</keyword>
<comment type="caution">
    <text evidence="14">The sequence shown here is derived from an EMBL/GenBank/DDBJ whole genome shotgun (WGS) entry which is preliminary data.</text>
</comment>
<evidence type="ECO:0000259" key="13">
    <source>
        <dbReference type="PROSITE" id="PS51755"/>
    </source>
</evidence>
<keyword evidence="5" id="KW-0902">Two-component regulatory system</keyword>
<evidence type="ECO:0000256" key="6">
    <source>
        <dbReference type="ARBA" id="ARBA00023015"/>
    </source>
</evidence>
<evidence type="ECO:0000256" key="9">
    <source>
        <dbReference type="ARBA" id="ARBA00024867"/>
    </source>
</evidence>
<keyword evidence="8" id="KW-0804">Transcription</keyword>
<sequence length="237" mass="27235">MIQEKILVVEDDIQIQNFMVYTLENAGFEVAAVPSGKEAIECMIRKDIDLILLDLGLPDMDGMDVLHKVREWSGVPIIIVSARDQDKEKVTALDDGADDYLTKPFSATELMARIRVALRHYYRMNQKEEVEKPDDAVYTNGEICLDNGKHMVYKSGQEIHLTPMEYNLLYLFMRNPGKVLTYHTILQKIWGDGYGDDTQVLRSVMASTRRKIENNPAKPEYILTEIGIGYRMKERDK</sequence>
<dbReference type="GO" id="GO:0042802">
    <property type="term" value="F:identical protein binding"/>
    <property type="evidence" value="ECO:0007669"/>
    <property type="project" value="UniProtKB-ARBA"/>
</dbReference>
<dbReference type="InterPro" id="IPR001867">
    <property type="entry name" value="OmpR/PhoB-type_DNA-bd"/>
</dbReference>
<evidence type="ECO:0000256" key="1">
    <source>
        <dbReference type="ARBA" id="ARBA00004496"/>
    </source>
</evidence>
<dbReference type="RefSeq" id="WP_154498750.1">
    <property type="nucleotide sequence ID" value="NZ_VUMU01000023.1"/>
</dbReference>
<dbReference type="InterPro" id="IPR036388">
    <property type="entry name" value="WH-like_DNA-bd_sf"/>
</dbReference>
<dbReference type="SMART" id="SM00862">
    <property type="entry name" value="Trans_reg_C"/>
    <property type="match status" value="1"/>
</dbReference>
<keyword evidence="4 10" id="KW-0597">Phosphoprotein</keyword>
<evidence type="ECO:0000256" key="4">
    <source>
        <dbReference type="ARBA" id="ARBA00022553"/>
    </source>
</evidence>
<feature type="domain" description="Response regulatory" evidence="12">
    <location>
        <begin position="5"/>
        <end position="118"/>
    </location>
</feature>
<evidence type="ECO:0000256" key="7">
    <source>
        <dbReference type="ARBA" id="ARBA00023125"/>
    </source>
</evidence>
<keyword evidence="7 11" id="KW-0238">DNA-binding</keyword>
<dbReference type="GO" id="GO:0045893">
    <property type="term" value="P:positive regulation of DNA-templated transcription"/>
    <property type="evidence" value="ECO:0007669"/>
    <property type="project" value="UniProtKB-ARBA"/>
</dbReference>
<dbReference type="InterPro" id="IPR001789">
    <property type="entry name" value="Sig_transdc_resp-reg_receiver"/>
</dbReference>
<dbReference type="InterPro" id="IPR011006">
    <property type="entry name" value="CheY-like_superfamily"/>
</dbReference>
<dbReference type="Proteomes" id="UP000476055">
    <property type="component" value="Unassembled WGS sequence"/>
</dbReference>
<dbReference type="Pfam" id="PF00486">
    <property type="entry name" value="Trans_reg_C"/>
    <property type="match status" value="1"/>
</dbReference>
<dbReference type="PANTHER" id="PTHR48111">
    <property type="entry name" value="REGULATOR OF RPOS"/>
    <property type="match status" value="1"/>
</dbReference>